<dbReference type="InterPro" id="IPR043502">
    <property type="entry name" value="DNA/RNA_pol_sf"/>
</dbReference>
<evidence type="ECO:0000313" key="1">
    <source>
        <dbReference type="EMBL" id="GFO39368.1"/>
    </source>
</evidence>
<dbReference type="AlphaFoldDB" id="A0AAV4D5N6"/>
<organism evidence="1 2">
    <name type="scientific">Plakobranchus ocellatus</name>
    <dbReference type="NCBI Taxonomy" id="259542"/>
    <lineage>
        <taxon>Eukaryota</taxon>
        <taxon>Metazoa</taxon>
        <taxon>Spiralia</taxon>
        <taxon>Lophotrochozoa</taxon>
        <taxon>Mollusca</taxon>
        <taxon>Gastropoda</taxon>
        <taxon>Heterobranchia</taxon>
        <taxon>Euthyneura</taxon>
        <taxon>Panpulmonata</taxon>
        <taxon>Sacoglossa</taxon>
        <taxon>Placobranchoidea</taxon>
        <taxon>Plakobranchidae</taxon>
        <taxon>Plakobranchus</taxon>
    </lineage>
</organism>
<protein>
    <submittedName>
        <fullName evidence="1">Retrovirus-related pol polyprotein from transposon gypsy</fullName>
    </submittedName>
</protein>
<evidence type="ECO:0000313" key="2">
    <source>
        <dbReference type="Proteomes" id="UP000735302"/>
    </source>
</evidence>
<reference evidence="1 2" key="1">
    <citation type="journal article" date="2021" name="Elife">
        <title>Chloroplast acquisition without the gene transfer in kleptoplastic sea slugs, Plakobranchus ocellatus.</title>
        <authorList>
            <person name="Maeda T."/>
            <person name="Takahashi S."/>
            <person name="Yoshida T."/>
            <person name="Shimamura S."/>
            <person name="Takaki Y."/>
            <person name="Nagai Y."/>
            <person name="Toyoda A."/>
            <person name="Suzuki Y."/>
            <person name="Arimoto A."/>
            <person name="Ishii H."/>
            <person name="Satoh N."/>
            <person name="Nishiyama T."/>
            <person name="Hasebe M."/>
            <person name="Maruyama T."/>
            <person name="Minagawa J."/>
            <person name="Obokata J."/>
            <person name="Shigenobu S."/>
        </authorList>
    </citation>
    <scope>NUCLEOTIDE SEQUENCE [LARGE SCALE GENOMIC DNA]</scope>
</reference>
<proteinExistence type="predicted"/>
<gene>
    <name evidence="1" type="ORF">PoB_006587300</name>
</gene>
<keyword evidence="2" id="KW-1185">Reference proteome</keyword>
<comment type="caution">
    <text evidence="1">The sequence shown here is derived from an EMBL/GenBank/DDBJ whole genome shotgun (WGS) entry which is preliminary data.</text>
</comment>
<dbReference type="PANTHER" id="PTHR37984">
    <property type="entry name" value="PROTEIN CBG26694"/>
    <property type="match status" value="1"/>
</dbReference>
<name>A0AAV4D5N6_9GAST</name>
<dbReference type="PANTHER" id="PTHR37984:SF5">
    <property type="entry name" value="PROTEIN NYNRIN-LIKE"/>
    <property type="match status" value="1"/>
</dbReference>
<dbReference type="EMBL" id="BLXT01007492">
    <property type="protein sequence ID" value="GFO39368.1"/>
    <property type="molecule type" value="Genomic_DNA"/>
</dbReference>
<dbReference type="SUPFAM" id="SSF56672">
    <property type="entry name" value="DNA/RNA polymerases"/>
    <property type="match status" value="1"/>
</dbReference>
<dbReference type="InterPro" id="IPR050951">
    <property type="entry name" value="Retrovirus_Pol_polyprotein"/>
</dbReference>
<dbReference type="SUPFAM" id="SSF53098">
    <property type="entry name" value="Ribonuclease H-like"/>
    <property type="match status" value="1"/>
</dbReference>
<dbReference type="Gene3D" id="3.10.10.10">
    <property type="entry name" value="HIV Type 1 Reverse Transcriptase, subunit A, domain 1"/>
    <property type="match status" value="1"/>
</dbReference>
<dbReference type="InterPro" id="IPR012337">
    <property type="entry name" value="RNaseH-like_sf"/>
</dbReference>
<accession>A0AAV4D5N6</accession>
<sequence>MVAQALLDIYSWLGVPVEVFSDKRTQFMSDCMREICRLLGINDHPGSPTLEKHRIDLSSKPVQQCPYPVLYPVRQTLCDELEEVERLVIIKKSRSPYAFPIDVVKKRDDSIRICMDNRRLNKLGLFDPHPMISPVDLFQGMENDKSFSKIDLRQGYWQTHVR</sequence>
<dbReference type="Proteomes" id="UP000735302">
    <property type="component" value="Unassembled WGS sequence"/>
</dbReference>